<evidence type="ECO:0000313" key="1">
    <source>
        <dbReference type="EMBL" id="GCF06574.1"/>
    </source>
</evidence>
<gene>
    <name evidence="1" type="ORF">KDI_01380</name>
</gene>
<organism evidence="1 2">
    <name type="scientific">Dictyobacter arantiisoli</name>
    <dbReference type="NCBI Taxonomy" id="2014874"/>
    <lineage>
        <taxon>Bacteria</taxon>
        <taxon>Bacillati</taxon>
        <taxon>Chloroflexota</taxon>
        <taxon>Ktedonobacteria</taxon>
        <taxon>Ktedonobacterales</taxon>
        <taxon>Dictyobacteraceae</taxon>
        <taxon>Dictyobacter</taxon>
    </lineage>
</organism>
<reference evidence="1 2" key="1">
    <citation type="submission" date="2019-01" db="EMBL/GenBank/DDBJ databases">
        <title>Draft genome sequence of Dictyobacter sp. Uno17.</title>
        <authorList>
            <person name="Wang C.M."/>
            <person name="Zheng Y."/>
            <person name="Sakai Y."/>
            <person name="Abe K."/>
            <person name="Yokota A."/>
            <person name="Yabe S."/>
        </authorList>
    </citation>
    <scope>NUCLEOTIDE SEQUENCE [LARGE SCALE GENOMIC DNA]</scope>
    <source>
        <strain evidence="1 2">Uno17</strain>
    </source>
</reference>
<comment type="caution">
    <text evidence="1">The sequence shown here is derived from an EMBL/GenBank/DDBJ whole genome shotgun (WGS) entry which is preliminary data.</text>
</comment>
<dbReference type="RefSeq" id="WP_172631760.1">
    <property type="nucleotide sequence ID" value="NZ_BIXY01000001.1"/>
</dbReference>
<proteinExistence type="predicted"/>
<accession>A0A5A5T6D9</accession>
<evidence type="ECO:0000313" key="2">
    <source>
        <dbReference type="Proteomes" id="UP000322530"/>
    </source>
</evidence>
<protein>
    <submittedName>
        <fullName evidence="1">Uncharacterized protein</fullName>
    </submittedName>
</protein>
<name>A0A5A5T6D9_9CHLR</name>
<dbReference type="AlphaFoldDB" id="A0A5A5T6D9"/>
<keyword evidence="2" id="KW-1185">Reference proteome</keyword>
<dbReference type="Proteomes" id="UP000322530">
    <property type="component" value="Unassembled WGS sequence"/>
</dbReference>
<sequence>METPGKGGRRHQYLTLNEEKEFFRPFFAQAESGEIATVVQIQPTWSRNVKEKIT</sequence>
<dbReference type="EMBL" id="BIXY01000001">
    <property type="protein sequence ID" value="GCF06574.1"/>
    <property type="molecule type" value="Genomic_DNA"/>
</dbReference>